<dbReference type="PANTHER" id="PTHR36173:SF2">
    <property type="entry name" value="RIBONUCLEASE VAPC16"/>
    <property type="match status" value="1"/>
</dbReference>
<evidence type="ECO:0000313" key="3">
    <source>
        <dbReference type="Proteomes" id="UP000198711"/>
    </source>
</evidence>
<evidence type="ECO:0000313" key="2">
    <source>
        <dbReference type="EMBL" id="SDW86745.1"/>
    </source>
</evidence>
<reference evidence="2 3" key="1">
    <citation type="submission" date="2016-10" db="EMBL/GenBank/DDBJ databases">
        <authorList>
            <person name="Varghese N."/>
            <person name="Submissions S."/>
        </authorList>
    </citation>
    <scope>NUCLEOTIDE SEQUENCE [LARGE SCALE GENOMIC DNA]</scope>
    <source>
        <strain evidence="2 3">DSM 25353</strain>
    </source>
</reference>
<dbReference type="InterPro" id="IPR002716">
    <property type="entry name" value="PIN_dom"/>
</dbReference>
<dbReference type="Pfam" id="PF01850">
    <property type="entry name" value="PIN"/>
    <property type="match status" value="1"/>
</dbReference>
<dbReference type="CDD" id="cd09872">
    <property type="entry name" value="PIN_Sll0205-like"/>
    <property type="match status" value="1"/>
</dbReference>
<name>A0A8X8IFE4_9BACT</name>
<organism evidence="2 3">
    <name type="scientific">Hydrobacter penzbergensis</name>
    <dbReference type="NCBI Taxonomy" id="1235997"/>
    <lineage>
        <taxon>Bacteria</taxon>
        <taxon>Pseudomonadati</taxon>
        <taxon>Bacteroidota</taxon>
        <taxon>Chitinophagia</taxon>
        <taxon>Chitinophagales</taxon>
        <taxon>Chitinophagaceae</taxon>
        <taxon>Hydrobacter</taxon>
    </lineage>
</organism>
<protein>
    <submittedName>
        <fullName evidence="2">PIN domain nuclease, a component of toxin-antitoxin system (PIN domain)</fullName>
    </submittedName>
</protein>
<dbReference type="PANTHER" id="PTHR36173">
    <property type="entry name" value="RIBONUCLEASE VAPC16-RELATED"/>
    <property type="match status" value="1"/>
</dbReference>
<evidence type="ECO:0000259" key="1">
    <source>
        <dbReference type="Pfam" id="PF01850"/>
    </source>
</evidence>
<dbReference type="AlphaFoldDB" id="A0A8X8IFE4"/>
<dbReference type="InterPro" id="IPR041705">
    <property type="entry name" value="PIN_Sll0205"/>
</dbReference>
<dbReference type="RefSeq" id="WP_092723635.1">
    <property type="nucleotide sequence ID" value="NZ_FNNO01000006.1"/>
</dbReference>
<comment type="caution">
    <text evidence="2">The sequence shown here is derived from an EMBL/GenBank/DDBJ whole genome shotgun (WGS) entry which is preliminary data.</text>
</comment>
<dbReference type="InterPro" id="IPR052919">
    <property type="entry name" value="TA_system_RNase"/>
</dbReference>
<accession>A0A8X8IFE4</accession>
<sequence length="131" mass="15316">MQYLLDTHTLLWFLQDDPQLPKKISSRIRNIENNCFVSIASLWEIAIKIKLGKLSIKFPFERFAVYLADNDLEVLAISFDHISQVLNLDMLHRDPFDRIIIAQGITEDLTILTRDEHFDTLCLYSLKSLFC</sequence>
<keyword evidence="3" id="KW-1185">Reference proteome</keyword>
<proteinExistence type="predicted"/>
<dbReference type="Proteomes" id="UP000198711">
    <property type="component" value="Unassembled WGS sequence"/>
</dbReference>
<dbReference type="SUPFAM" id="SSF88723">
    <property type="entry name" value="PIN domain-like"/>
    <property type="match status" value="1"/>
</dbReference>
<gene>
    <name evidence="2" type="ORF">SAMN05444410_106176</name>
</gene>
<feature type="domain" description="PIN" evidence="1">
    <location>
        <begin position="3"/>
        <end position="120"/>
    </location>
</feature>
<dbReference type="InterPro" id="IPR029060">
    <property type="entry name" value="PIN-like_dom_sf"/>
</dbReference>
<dbReference type="EMBL" id="FNNO01000006">
    <property type="protein sequence ID" value="SDW86745.1"/>
    <property type="molecule type" value="Genomic_DNA"/>
</dbReference>
<dbReference type="Gene3D" id="3.40.50.1010">
    <property type="entry name" value="5'-nuclease"/>
    <property type="match status" value="1"/>
</dbReference>